<evidence type="ECO:0000313" key="1">
    <source>
        <dbReference type="EMBL" id="MCW3169907.1"/>
    </source>
</evidence>
<keyword evidence="2" id="KW-1185">Reference proteome</keyword>
<protein>
    <recommendedName>
        <fullName evidence="3">DUF4402 domain-containing protein</fullName>
    </recommendedName>
</protein>
<dbReference type="EMBL" id="JAPDHW010000011">
    <property type="protein sequence ID" value="MCW3169907.1"/>
    <property type="molecule type" value="Genomic_DNA"/>
</dbReference>
<reference evidence="1" key="1">
    <citation type="submission" date="2022-10" db="EMBL/GenBank/DDBJ databases">
        <title>Chryseobacterium babae sp. nov. isolated from the gut of the beetle Oryctes rhinoceros, and Chryseobacterium kimseyorum sp. nov., isolated from a stick insect rearing cage.</title>
        <authorList>
            <person name="Shelomi M."/>
            <person name="Han C.-J."/>
            <person name="Chen W.-M."/>
            <person name="Chen H.-K."/>
            <person name="Liaw S.-J."/>
            <person name="Muhle E."/>
            <person name="Clermont D."/>
        </authorList>
    </citation>
    <scope>NUCLEOTIDE SEQUENCE</scope>
    <source>
        <strain evidence="1">09-1422</strain>
    </source>
</reference>
<evidence type="ECO:0000313" key="2">
    <source>
        <dbReference type="Proteomes" id="UP001163731"/>
    </source>
</evidence>
<dbReference type="RefSeq" id="WP_264751073.1">
    <property type="nucleotide sequence ID" value="NZ_JAPDHW010000011.1"/>
</dbReference>
<proteinExistence type="predicted"/>
<evidence type="ECO:0008006" key="3">
    <source>
        <dbReference type="Google" id="ProtNLM"/>
    </source>
</evidence>
<organism evidence="1 2">
    <name type="scientific">Chryseobacterium kimseyorum</name>
    <dbReference type="NCBI Taxonomy" id="2984028"/>
    <lineage>
        <taxon>Bacteria</taxon>
        <taxon>Pseudomonadati</taxon>
        <taxon>Bacteroidota</taxon>
        <taxon>Flavobacteriia</taxon>
        <taxon>Flavobacteriales</taxon>
        <taxon>Weeksellaceae</taxon>
        <taxon>Chryseobacterium group</taxon>
        <taxon>Chryseobacterium</taxon>
    </lineage>
</organism>
<gene>
    <name evidence="1" type="ORF">OMO38_15385</name>
</gene>
<dbReference type="Proteomes" id="UP001163731">
    <property type="component" value="Unassembled WGS sequence"/>
</dbReference>
<name>A0ABT3I1I5_9FLAO</name>
<accession>A0ABT3I1I5</accession>
<comment type="caution">
    <text evidence="1">The sequence shown here is derived from an EMBL/GenBank/DDBJ whole genome shotgun (WGS) entry which is preliminary data.</text>
</comment>
<sequence length="178" mass="18633">MRVLDRFILMICFSIFTAISSQTTGNRTVSVSLPVVALLDVEPSGNLNFNFIAPTEAGRPLVNPASDNTKWLNYTSALAPGGVSRRVTASINQTIPGVDIKLQAATASGMGAGVRGTPVAQITLSTASTTIIHGIGGAYTGTGTNNGHRITISMTTNNYSNLSTRSNTPVVITYTITE</sequence>